<gene>
    <name evidence="1" type="ORF">CCMP2556_LOCUS50000</name>
</gene>
<dbReference type="EMBL" id="CAXAMN010026929">
    <property type="protein sequence ID" value="CAK9107071.1"/>
    <property type="molecule type" value="Genomic_DNA"/>
</dbReference>
<protein>
    <submittedName>
        <fullName evidence="1">Uncharacterized protein</fullName>
    </submittedName>
</protein>
<reference evidence="1 2" key="1">
    <citation type="submission" date="2024-02" db="EMBL/GenBank/DDBJ databases">
        <authorList>
            <person name="Chen Y."/>
            <person name="Shah S."/>
            <person name="Dougan E. K."/>
            <person name="Thang M."/>
            <person name="Chan C."/>
        </authorList>
    </citation>
    <scope>NUCLEOTIDE SEQUENCE [LARGE SCALE GENOMIC DNA]</scope>
</reference>
<name>A0ABP0S415_9DINO</name>
<evidence type="ECO:0000313" key="1">
    <source>
        <dbReference type="EMBL" id="CAK9107071.1"/>
    </source>
</evidence>
<accession>A0ABP0S415</accession>
<comment type="caution">
    <text evidence="1">The sequence shown here is derived from an EMBL/GenBank/DDBJ whole genome shotgun (WGS) entry which is preliminary data.</text>
</comment>
<keyword evidence="2" id="KW-1185">Reference proteome</keyword>
<sequence length="147" mass="16149">MPKPRSHMPRDLMVTTKGVGRLHQRWPEQLARGEAAAKHRIRLNQEGQLALAPNLRSAEGPSARTGFSPLDIADGMCYQCLMLYQAPSPATLATEDTARQRGVHEVFDGAARDRGLRMTGQAELLKLASCGKALKGLKERKEKVPHA</sequence>
<evidence type="ECO:0000313" key="2">
    <source>
        <dbReference type="Proteomes" id="UP001642484"/>
    </source>
</evidence>
<proteinExistence type="predicted"/>
<dbReference type="Proteomes" id="UP001642484">
    <property type="component" value="Unassembled WGS sequence"/>
</dbReference>
<organism evidence="1 2">
    <name type="scientific">Durusdinium trenchii</name>
    <dbReference type="NCBI Taxonomy" id="1381693"/>
    <lineage>
        <taxon>Eukaryota</taxon>
        <taxon>Sar</taxon>
        <taxon>Alveolata</taxon>
        <taxon>Dinophyceae</taxon>
        <taxon>Suessiales</taxon>
        <taxon>Symbiodiniaceae</taxon>
        <taxon>Durusdinium</taxon>
    </lineage>
</organism>